<reference evidence="7 8" key="1">
    <citation type="submission" date="2023-11" db="EMBL/GenBank/DDBJ databases">
        <title>Halocaridina rubra genome assembly.</title>
        <authorList>
            <person name="Smith C."/>
        </authorList>
    </citation>
    <scope>NUCLEOTIDE SEQUENCE [LARGE SCALE GENOMIC DNA]</scope>
    <source>
        <strain evidence="7">EP-1</strain>
        <tissue evidence="7">Whole</tissue>
    </source>
</reference>
<proteinExistence type="predicted"/>
<evidence type="ECO:0000256" key="2">
    <source>
        <dbReference type="ARBA" id="ARBA00022737"/>
    </source>
</evidence>
<evidence type="ECO:0000256" key="1">
    <source>
        <dbReference type="ARBA" id="ARBA00004123"/>
    </source>
</evidence>
<feature type="compositionally biased region" description="Polar residues" evidence="5">
    <location>
        <begin position="12"/>
        <end position="36"/>
    </location>
</feature>
<keyword evidence="2" id="KW-0677">Repeat</keyword>
<accession>A0AAN9A958</accession>
<protein>
    <submittedName>
        <fullName evidence="7">PHD finger protein 19</fullName>
    </submittedName>
</protein>
<keyword evidence="8" id="KW-1185">Reference proteome</keyword>
<evidence type="ECO:0000256" key="3">
    <source>
        <dbReference type="ARBA" id="ARBA00022853"/>
    </source>
</evidence>
<keyword evidence="3" id="KW-0156">Chromatin regulator</keyword>
<feature type="region of interest" description="Disordered" evidence="5">
    <location>
        <begin position="1"/>
        <end position="45"/>
    </location>
</feature>
<evidence type="ECO:0000256" key="4">
    <source>
        <dbReference type="ARBA" id="ARBA00023242"/>
    </source>
</evidence>
<organism evidence="7 8">
    <name type="scientific">Halocaridina rubra</name>
    <name type="common">Hawaiian red shrimp</name>
    <dbReference type="NCBI Taxonomy" id="373956"/>
    <lineage>
        <taxon>Eukaryota</taxon>
        <taxon>Metazoa</taxon>
        <taxon>Ecdysozoa</taxon>
        <taxon>Arthropoda</taxon>
        <taxon>Crustacea</taxon>
        <taxon>Multicrustacea</taxon>
        <taxon>Malacostraca</taxon>
        <taxon>Eumalacostraca</taxon>
        <taxon>Eucarida</taxon>
        <taxon>Decapoda</taxon>
        <taxon>Pleocyemata</taxon>
        <taxon>Caridea</taxon>
        <taxon>Atyoidea</taxon>
        <taxon>Atyidae</taxon>
        <taxon>Halocaridina</taxon>
    </lineage>
</organism>
<dbReference type="GO" id="GO:0006325">
    <property type="term" value="P:chromatin organization"/>
    <property type="evidence" value="ECO:0007669"/>
    <property type="project" value="UniProtKB-KW"/>
</dbReference>
<dbReference type="GO" id="GO:0005634">
    <property type="term" value="C:nucleus"/>
    <property type="evidence" value="ECO:0007669"/>
    <property type="project" value="UniProtKB-SubCell"/>
</dbReference>
<dbReference type="EMBL" id="JAXCGZ010011542">
    <property type="protein sequence ID" value="KAK7074542.1"/>
    <property type="molecule type" value="Genomic_DNA"/>
</dbReference>
<sequence length="212" mass="23244">QGKCIRPVSKSGLGTFTPNSVTPGDTSGDETSSHGTLDSFIPPPSDFEGRNNPFLNLDSLSYGMPVIRPLKRKLNESDIRIGKNGEVKRRRFRKKFDKAKIMFLIQNGSINVNGINGGIRLNGTNSIKNCVDYALSGRLNSATKMDECSDGGEDSRVGESNFSFSDLKSTVNNYFGAANRIANGEKFHVLAKRVTVENKVQYLIEWDSPSSS</sequence>
<evidence type="ECO:0000313" key="7">
    <source>
        <dbReference type="EMBL" id="KAK7074542.1"/>
    </source>
</evidence>
<comment type="caution">
    <text evidence="7">The sequence shown here is derived from an EMBL/GenBank/DDBJ whole genome shotgun (WGS) entry which is preliminary data.</text>
</comment>
<feature type="non-terminal residue" evidence="7">
    <location>
        <position position="1"/>
    </location>
</feature>
<dbReference type="InterPro" id="IPR025894">
    <property type="entry name" value="Mtf2_C_dom"/>
</dbReference>
<dbReference type="Proteomes" id="UP001381693">
    <property type="component" value="Unassembled WGS sequence"/>
</dbReference>
<dbReference type="Pfam" id="PF14061">
    <property type="entry name" value="Mtf2_C"/>
    <property type="match status" value="1"/>
</dbReference>
<comment type="subcellular location">
    <subcellularLocation>
        <location evidence="1">Nucleus</location>
    </subcellularLocation>
</comment>
<evidence type="ECO:0000259" key="6">
    <source>
        <dbReference type="Pfam" id="PF14061"/>
    </source>
</evidence>
<feature type="domain" description="Polycomb-like MTF2 factor 2 C-terminal" evidence="6">
    <location>
        <begin position="164"/>
        <end position="208"/>
    </location>
</feature>
<keyword evidence="4" id="KW-0539">Nucleus</keyword>
<evidence type="ECO:0000313" key="8">
    <source>
        <dbReference type="Proteomes" id="UP001381693"/>
    </source>
</evidence>
<dbReference type="AlphaFoldDB" id="A0AAN9A958"/>
<evidence type="ECO:0000256" key="5">
    <source>
        <dbReference type="SAM" id="MobiDB-lite"/>
    </source>
</evidence>
<gene>
    <name evidence="7" type="primary">PHF19_1</name>
    <name evidence="7" type="ORF">SK128_027123</name>
</gene>
<name>A0AAN9A958_HALRR</name>